<keyword evidence="8" id="KW-0626">Porin</keyword>
<dbReference type="InterPro" id="IPR033900">
    <property type="entry name" value="Gram_neg_porin_domain"/>
</dbReference>
<feature type="chain" id="PRO_5030166960" evidence="11">
    <location>
        <begin position="21"/>
        <end position="355"/>
    </location>
</feature>
<dbReference type="GO" id="GO:0009279">
    <property type="term" value="C:cell outer membrane"/>
    <property type="evidence" value="ECO:0007669"/>
    <property type="project" value="UniProtKB-SubCell"/>
</dbReference>
<name>C3X837_OXAFO</name>
<sequence>MKKQLLALSLLAAFAGMAHAQSNVTIYGLMDTGFIKETGSDLKMGEWNSSRLGFKGTEDLGSGYKATFQLEKRFYVNDGAKNGDLEFEGASNVGLAGPFGAVRLGRMNEIATESFRRLDPFNQEGVGSMLLGSQRTSRVSNATRYDSPTFNGFKFSAAYYLGKNTRDSGNNTLTSNNADNDGFALGLNFDNGPLLLLANYSRLSDSNDSNVWSLGASYKFGSVKIGLGYERTDDKGWKFGSASGKLKDTNIRSKQDNWILSADYKTGAHRIAGSFNWMKVKDVKGSTNAYWTRDDSGDVKKYSIGYFYSLSKRTTLYGQLAYSDFEDKAVAEFFRGKGFENDSVTGVQVGINHKF</sequence>
<evidence type="ECO:0000313" key="14">
    <source>
        <dbReference type="Proteomes" id="UP000005089"/>
    </source>
</evidence>
<evidence type="ECO:0000256" key="7">
    <source>
        <dbReference type="ARBA" id="ARBA00023065"/>
    </source>
</evidence>
<gene>
    <name evidence="13" type="ORF">OFBG_00391</name>
</gene>
<evidence type="ECO:0000313" key="13">
    <source>
        <dbReference type="EMBL" id="EEO29363.1"/>
    </source>
</evidence>
<dbReference type="CDD" id="cd00342">
    <property type="entry name" value="gram_neg_porins"/>
    <property type="match status" value="1"/>
</dbReference>
<evidence type="ECO:0000256" key="5">
    <source>
        <dbReference type="ARBA" id="ARBA00022692"/>
    </source>
</evidence>
<keyword evidence="10" id="KW-0998">Cell outer membrane</keyword>
<dbReference type="GO" id="GO:0046930">
    <property type="term" value="C:pore complex"/>
    <property type="evidence" value="ECO:0007669"/>
    <property type="project" value="UniProtKB-KW"/>
</dbReference>
<keyword evidence="5" id="KW-0812">Transmembrane</keyword>
<dbReference type="InterPro" id="IPR050298">
    <property type="entry name" value="Gram-neg_bact_OMP"/>
</dbReference>
<dbReference type="AlphaFoldDB" id="C3X837"/>
<dbReference type="RefSeq" id="WP_005879761.1">
    <property type="nucleotide sequence ID" value="NZ_CP019430.1"/>
</dbReference>
<accession>C3X837</accession>
<dbReference type="InterPro" id="IPR001702">
    <property type="entry name" value="Porin_Gram-ve"/>
</dbReference>
<keyword evidence="3" id="KW-0813">Transport</keyword>
<keyword evidence="7" id="KW-0406">Ion transport</keyword>
<dbReference type="Pfam" id="PF13609">
    <property type="entry name" value="Porin_4"/>
    <property type="match status" value="1"/>
</dbReference>
<evidence type="ECO:0000256" key="3">
    <source>
        <dbReference type="ARBA" id="ARBA00022448"/>
    </source>
</evidence>
<protein>
    <submittedName>
        <fullName evidence="13">Gram-negative porin</fullName>
    </submittedName>
</protein>
<evidence type="ECO:0000259" key="12">
    <source>
        <dbReference type="Pfam" id="PF13609"/>
    </source>
</evidence>
<dbReference type="EMBL" id="GG658170">
    <property type="protein sequence ID" value="EEO29363.1"/>
    <property type="molecule type" value="Genomic_DNA"/>
</dbReference>
<comment type="subunit">
    <text evidence="2">Homotrimer.</text>
</comment>
<dbReference type="SUPFAM" id="SSF56935">
    <property type="entry name" value="Porins"/>
    <property type="match status" value="1"/>
</dbReference>
<dbReference type="PANTHER" id="PTHR34501">
    <property type="entry name" value="PROTEIN YDDL-RELATED"/>
    <property type="match status" value="1"/>
</dbReference>
<evidence type="ECO:0000256" key="8">
    <source>
        <dbReference type="ARBA" id="ARBA00023114"/>
    </source>
</evidence>
<evidence type="ECO:0000256" key="6">
    <source>
        <dbReference type="ARBA" id="ARBA00022729"/>
    </source>
</evidence>
<feature type="domain" description="Porin" evidence="12">
    <location>
        <begin position="7"/>
        <end position="327"/>
    </location>
</feature>
<comment type="subcellular location">
    <subcellularLocation>
        <location evidence="1">Cell outer membrane</location>
        <topology evidence="1">Multi-pass membrane protein</topology>
    </subcellularLocation>
</comment>
<dbReference type="Gene3D" id="2.40.160.10">
    <property type="entry name" value="Porin"/>
    <property type="match status" value="1"/>
</dbReference>
<dbReference type="GO" id="GO:0015288">
    <property type="term" value="F:porin activity"/>
    <property type="evidence" value="ECO:0007669"/>
    <property type="project" value="UniProtKB-KW"/>
</dbReference>
<dbReference type="GO" id="GO:0034220">
    <property type="term" value="P:monoatomic ion transmembrane transport"/>
    <property type="evidence" value="ECO:0007669"/>
    <property type="project" value="InterPro"/>
</dbReference>
<evidence type="ECO:0000256" key="1">
    <source>
        <dbReference type="ARBA" id="ARBA00004571"/>
    </source>
</evidence>
<organism evidence="13 14">
    <name type="scientific">Oxalobacter formigenes OXCC13</name>
    <dbReference type="NCBI Taxonomy" id="556269"/>
    <lineage>
        <taxon>Bacteria</taxon>
        <taxon>Pseudomonadati</taxon>
        <taxon>Pseudomonadota</taxon>
        <taxon>Betaproteobacteria</taxon>
        <taxon>Burkholderiales</taxon>
        <taxon>Oxalobacteraceae</taxon>
        <taxon>Oxalobacter</taxon>
    </lineage>
</organism>
<keyword evidence="14" id="KW-1185">Reference proteome</keyword>
<dbReference type="STRING" id="847.BRW83_1862"/>
<dbReference type="PRINTS" id="PR00182">
    <property type="entry name" value="ECOLNEIPORIN"/>
</dbReference>
<dbReference type="PANTHER" id="PTHR34501:SF9">
    <property type="entry name" value="MAJOR OUTER MEMBRANE PROTEIN P.IA"/>
    <property type="match status" value="1"/>
</dbReference>
<dbReference type="GeneID" id="77135697"/>
<dbReference type="Proteomes" id="UP000005089">
    <property type="component" value="Unassembled WGS sequence"/>
</dbReference>
<dbReference type="OrthoDB" id="8952625at2"/>
<reference evidence="13 14" key="1">
    <citation type="submission" date="2009-02" db="EMBL/GenBank/DDBJ databases">
        <title>The Genome Sequence of Oxalobacter formigenes OXCC13.</title>
        <authorList>
            <consortium name="The Broad Institute Genome Sequencing Platform"/>
            <person name="Ward D."/>
            <person name="Young S.K."/>
            <person name="Kodira C.D."/>
            <person name="Zeng Q."/>
            <person name="Koehrsen M."/>
            <person name="Alvarado L."/>
            <person name="Berlin A."/>
            <person name="Borenstein D."/>
            <person name="Chen Z."/>
            <person name="Engels R."/>
            <person name="Freedman E."/>
            <person name="Gellesch M."/>
            <person name="Goldberg J."/>
            <person name="Griggs A."/>
            <person name="Gujja S."/>
            <person name="Heiman D."/>
            <person name="Hepburn T."/>
            <person name="Howarth C."/>
            <person name="Jen D."/>
            <person name="Larson L."/>
            <person name="Lewis B."/>
            <person name="Mehta T."/>
            <person name="Park D."/>
            <person name="Pearson M."/>
            <person name="Roberts A."/>
            <person name="Saif S."/>
            <person name="Shea T."/>
            <person name="Shenoy N."/>
            <person name="Sisk P."/>
            <person name="Stolte C."/>
            <person name="Sykes S."/>
            <person name="Walk T."/>
            <person name="White J."/>
            <person name="Yandava C."/>
            <person name="Allison M.J."/>
            <person name="Lander E."/>
            <person name="Nusbaum C."/>
            <person name="Galagan J."/>
            <person name="Birren B."/>
        </authorList>
    </citation>
    <scope>NUCLEOTIDE SEQUENCE [LARGE SCALE GENOMIC DNA]</scope>
    <source>
        <strain evidence="13 14">OXCC13</strain>
    </source>
</reference>
<keyword evidence="6 11" id="KW-0732">Signal</keyword>
<proteinExistence type="predicted"/>
<evidence type="ECO:0000256" key="9">
    <source>
        <dbReference type="ARBA" id="ARBA00023136"/>
    </source>
</evidence>
<dbReference type="InterPro" id="IPR002299">
    <property type="entry name" value="Porin_Neis"/>
</dbReference>
<dbReference type="PRINTS" id="PR00184">
    <property type="entry name" value="NEISSPPORIN"/>
</dbReference>
<dbReference type="eggNOG" id="COG3203">
    <property type="taxonomic scope" value="Bacteria"/>
</dbReference>
<evidence type="ECO:0000256" key="11">
    <source>
        <dbReference type="SAM" id="SignalP"/>
    </source>
</evidence>
<keyword evidence="9" id="KW-0472">Membrane</keyword>
<dbReference type="HOGENOM" id="CLU_038238_1_1_4"/>
<evidence type="ECO:0000256" key="2">
    <source>
        <dbReference type="ARBA" id="ARBA00011233"/>
    </source>
</evidence>
<evidence type="ECO:0000256" key="4">
    <source>
        <dbReference type="ARBA" id="ARBA00022452"/>
    </source>
</evidence>
<feature type="signal peptide" evidence="11">
    <location>
        <begin position="1"/>
        <end position="20"/>
    </location>
</feature>
<keyword evidence="4" id="KW-1134">Transmembrane beta strand</keyword>
<dbReference type="InterPro" id="IPR023614">
    <property type="entry name" value="Porin_dom_sf"/>
</dbReference>
<evidence type="ECO:0000256" key="10">
    <source>
        <dbReference type="ARBA" id="ARBA00023237"/>
    </source>
</evidence>